<dbReference type="SMART" id="SM00672">
    <property type="entry name" value="CAP10"/>
    <property type="match status" value="1"/>
</dbReference>
<dbReference type="InterPro" id="IPR051091">
    <property type="entry name" value="O-Glucosyltr/Glycosyltrsf_90"/>
</dbReference>
<evidence type="ECO:0000313" key="3">
    <source>
        <dbReference type="EMBL" id="MBL0764570.1"/>
    </source>
</evidence>
<evidence type="ECO:0000259" key="2">
    <source>
        <dbReference type="SMART" id="SM00672"/>
    </source>
</evidence>
<dbReference type="Proteomes" id="UP000642920">
    <property type="component" value="Unassembled WGS sequence"/>
</dbReference>
<dbReference type="PANTHER" id="PTHR12203">
    <property type="entry name" value="KDEL LYS-ASP-GLU-LEU CONTAINING - RELATED"/>
    <property type="match status" value="1"/>
</dbReference>
<sequence>MELKRLSFSHKPSKLLYYTKNYFRLIIPAYFYNTNLEIACSKLDSSTLESIKKRVDYYNKLKEPFELSKEAILLSDLKLKNNIKTYFFDLIKYLKYFPSHYKVTYLFGDVTSIPDEPCIVKSRPISEDNQNSVLLNLNKVRHFIFIKNDKLQFQDKQNMLVSRGKVHPSQPHRIKFLEKYFDHPMCNIGMVNRNNLKKEWKVSRMTISEQLRFKFILCLEGNDVASNLKWVMSSNSIAVMPTPKYETWFMEGRLIPDYHYIHIEDDYSNLETKLNYYLNHPEKALGIIENAHAFIDQFMDKRKENLVSLLVLNKYFTKTMQKQ</sequence>
<comment type="caution">
    <text evidence="3">The sequence shown here is derived from an EMBL/GenBank/DDBJ whole genome shotgun (WGS) entry which is preliminary data.</text>
</comment>
<keyword evidence="1" id="KW-0808">Transferase</keyword>
<protein>
    <submittedName>
        <fullName evidence="3">Lipopolysaccharide A protein</fullName>
    </submittedName>
</protein>
<dbReference type="EMBL" id="JAERQG010000001">
    <property type="protein sequence ID" value="MBL0764570.1"/>
    <property type="molecule type" value="Genomic_DNA"/>
</dbReference>
<evidence type="ECO:0000256" key="1">
    <source>
        <dbReference type="ARBA" id="ARBA00022679"/>
    </source>
</evidence>
<feature type="domain" description="Glycosyl transferase CAP10" evidence="2">
    <location>
        <begin position="73"/>
        <end position="316"/>
    </location>
</feature>
<proteinExistence type="predicted"/>
<name>A0A937DI15_9BACT</name>
<organism evidence="3 4">
    <name type="scientific">Marivirga atlantica</name>
    <dbReference type="NCBI Taxonomy" id="1548457"/>
    <lineage>
        <taxon>Bacteria</taxon>
        <taxon>Pseudomonadati</taxon>
        <taxon>Bacteroidota</taxon>
        <taxon>Cytophagia</taxon>
        <taxon>Cytophagales</taxon>
        <taxon>Marivirgaceae</taxon>
        <taxon>Marivirga</taxon>
    </lineage>
</organism>
<dbReference type="GO" id="GO:0016740">
    <property type="term" value="F:transferase activity"/>
    <property type="evidence" value="ECO:0007669"/>
    <property type="project" value="UniProtKB-KW"/>
</dbReference>
<dbReference type="AlphaFoldDB" id="A0A937DI15"/>
<accession>A0A937DI15</accession>
<dbReference type="InterPro" id="IPR006598">
    <property type="entry name" value="CAP10"/>
</dbReference>
<evidence type="ECO:0000313" key="4">
    <source>
        <dbReference type="Proteomes" id="UP000642920"/>
    </source>
</evidence>
<reference evidence="3" key="1">
    <citation type="submission" date="2021-01" db="EMBL/GenBank/DDBJ databases">
        <title>Marivirga sp. nov., isolated from intertidal surface sediments.</title>
        <authorList>
            <person name="Zhang M."/>
        </authorList>
    </citation>
    <scope>NUCLEOTIDE SEQUENCE</scope>
    <source>
        <strain evidence="3">SM1354</strain>
    </source>
</reference>
<gene>
    <name evidence="3" type="ORF">JKP34_04845</name>
</gene>
<dbReference type="PANTHER" id="PTHR12203:SF35">
    <property type="entry name" value="PROTEIN O-GLUCOSYLTRANSFERASE 1"/>
    <property type="match status" value="1"/>
</dbReference>
<dbReference type="RefSeq" id="WP_201918265.1">
    <property type="nucleotide sequence ID" value="NZ_JAERQG010000001.1"/>
</dbReference>
<keyword evidence="4" id="KW-1185">Reference proteome</keyword>
<dbReference type="Pfam" id="PF05686">
    <property type="entry name" value="Glyco_transf_90"/>
    <property type="match status" value="1"/>
</dbReference>